<proteinExistence type="inferred from homology"/>
<comment type="caution">
    <text evidence="5">The sequence shown here is derived from an EMBL/GenBank/DDBJ whole genome shotgun (WGS) entry which is preliminary data.</text>
</comment>
<gene>
    <name evidence="5" type="ORF">Raf01_84620</name>
</gene>
<dbReference type="InterPro" id="IPR013658">
    <property type="entry name" value="SGL"/>
</dbReference>
<dbReference type="Gene3D" id="2.120.10.30">
    <property type="entry name" value="TolB, C-terminal domain"/>
    <property type="match status" value="1"/>
</dbReference>
<evidence type="ECO:0000256" key="2">
    <source>
        <dbReference type="PIRSR" id="PIRSR605511-1"/>
    </source>
</evidence>
<name>A0A8J3VVH9_9ACTN</name>
<dbReference type="SUPFAM" id="SSF63829">
    <property type="entry name" value="Calcium-dependent phosphotriesterase"/>
    <property type="match status" value="1"/>
</dbReference>
<dbReference type="InterPro" id="IPR011042">
    <property type="entry name" value="6-blade_b-propeller_TolB-like"/>
</dbReference>
<comment type="cofactor">
    <cofactor evidence="3">
        <name>Zn(2+)</name>
        <dbReference type="ChEBI" id="CHEBI:29105"/>
    </cofactor>
    <text evidence="3">Binds 1 divalent metal cation per subunit.</text>
</comment>
<evidence type="ECO:0000256" key="1">
    <source>
        <dbReference type="ARBA" id="ARBA00008853"/>
    </source>
</evidence>
<evidence type="ECO:0000256" key="3">
    <source>
        <dbReference type="PIRSR" id="PIRSR605511-2"/>
    </source>
</evidence>
<dbReference type="Proteomes" id="UP000642748">
    <property type="component" value="Unassembled WGS sequence"/>
</dbReference>
<organism evidence="5 6">
    <name type="scientific">Rugosimonospora africana</name>
    <dbReference type="NCBI Taxonomy" id="556532"/>
    <lineage>
        <taxon>Bacteria</taxon>
        <taxon>Bacillati</taxon>
        <taxon>Actinomycetota</taxon>
        <taxon>Actinomycetes</taxon>
        <taxon>Micromonosporales</taxon>
        <taxon>Micromonosporaceae</taxon>
        <taxon>Rugosimonospora</taxon>
    </lineage>
</organism>
<dbReference type="GO" id="GO:0004341">
    <property type="term" value="F:gluconolactonase activity"/>
    <property type="evidence" value="ECO:0007669"/>
    <property type="project" value="TreeGrafter"/>
</dbReference>
<dbReference type="InterPro" id="IPR005511">
    <property type="entry name" value="SMP-30"/>
</dbReference>
<reference evidence="5" key="1">
    <citation type="submission" date="2021-01" db="EMBL/GenBank/DDBJ databases">
        <title>Whole genome shotgun sequence of Rugosimonospora africana NBRC 104875.</title>
        <authorList>
            <person name="Komaki H."/>
            <person name="Tamura T."/>
        </authorList>
    </citation>
    <scope>NUCLEOTIDE SEQUENCE</scope>
    <source>
        <strain evidence="5">NBRC 104875</strain>
    </source>
</reference>
<dbReference type="RefSeq" id="WP_203923717.1">
    <property type="nucleotide sequence ID" value="NZ_BONZ01000093.1"/>
</dbReference>
<evidence type="ECO:0000259" key="4">
    <source>
        <dbReference type="Pfam" id="PF08450"/>
    </source>
</evidence>
<dbReference type="GO" id="GO:0019853">
    <property type="term" value="P:L-ascorbic acid biosynthetic process"/>
    <property type="evidence" value="ECO:0007669"/>
    <property type="project" value="TreeGrafter"/>
</dbReference>
<dbReference type="GO" id="GO:0005509">
    <property type="term" value="F:calcium ion binding"/>
    <property type="evidence" value="ECO:0007669"/>
    <property type="project" value="TreeGrafter"/>
</dbReference>
<dbReference type="AlphaFoldDB" id="A0A8J3VVH9"/>
<keyword evidence="6" id="KW-1185">Reference proteome</keyword>
<feature type="binding site" evidence="3">
    <location>
        <position position="17"/>
    </location>
    <ligand>
        <name>a divalent metal cation</name>
        <dbReference type="ChEBI" id="CHEBI:60240"/>
    </ligand>
</feature>
<dbReference type="PANTHER" id="PTHR10907:SF47">
    <property type="entry name" value="REGUCALCIN"/>
    <property type="match status" value="1"/>
</dbReference>
<feature type="binding site" evidence="3">
    <location>
        <position position="195"/>
    </location>
    <ligand>
        <name>a divalent metal cation</name>
        <dbReference type="ChEBI" id="CHEBI:60240"/>
    </ligand>
</feature>
<keyword evidence="3" id="KW-0479">Metal-binding</keyword>
<dbReference type="PRINTS" id="PR01790">
    <property type="entry name" value="SMP30FAMILY"/>
</dbReference>
<feature type="domain" description="SMP-30/Gluconolactonase/LRE-like region" evidence="4">
    <location>
        <begin position="16"/>
        <end position="253"/>
    </location>
</feature>
<protein>
    <submittedName>
        <fullName evidence="5">Gluconolactonase</fullName>
    </submittedName>
</protein>
<feature type="binding site" evidence="3">
    <location>
        <position position="146"/>
    </location>
    <ligand>
        <name>a divalent metal cation</name>
        <dbReference type="ChEBI" id="CHEBI:60240"/>
    </ligand>
</feature>
<accession>A0A8J3VVH9</accession>
<feature type="active site" description="Proton donor/acceptor" evidence="2">
    <location>
        <position position="195"/>
    </location>
</feature>
<sequence>MSEEVQQFTEPLAHHGEGPVWADSWDGLRFVDMLAGDIVSLDATGEQADRLHLDAVAAAFRPRTGGGMVVAVERGFVLVDGDGTVRALDPLWSDPTVRMNEGGCDPDGRFYCGSMEYHAAPGAGSMYRLDPDGSVTPMWSEVSCSNGLAWTADGSRAYYTDSKTHRIDVFDYDSGSGLTGRRPFVRIPEALGLPDGLTVDSDGYVWVALYGGSAVHRYRPDGMLDGALELPVSQVTACTFGGPGLAELYITTSREDVEPGSQPEAGAVFRARPGVAGLPTRPFAG</sequence>
<evidence type="ECO:0000313" key="5">
    <source>
        <dbReference type="EMBL" id="GIH20290.1"/>
    </source>
</evidence>
<feature type="binding site" evidence="3">
    <location>
        <position position="98"/>
    </location>
    <ligand>
        <name>substrate</name>
    </ligand>
</feature>
<keyword evidence="3" id="KW-0862">Zinc</keyword>
<dbReference type="Pfam" id="PF08450">
    <property type="entry name" value="SGL"/>
    <property type="match status" value="1"/>
</dbReference>
<evidence type="ECO:0000313" key="6">
    <source>
        <dbReference type="Proteomes" id="UP000642748"/>
    </source>
</evidence>
<dbReference type="PANTHER" id="PTHR10907">
    <property type="entry name" value="REGUCALCIN"/>
    <property type="match status" value="1"/>
</dbReference>
<comment type="similarity">
    <text evidence="1">Belongs to the SMP-30/CGR1 family.</text>
</comment>
<feature type="binding site" evidence="3">
    <location>
        <position position="100"/>
    </location>
    <ligand>
        <name>substrate</name>
    </ligand>
</feature>
<dbReference type="EMBL" id="BONZ01000093">
    <property type="protein sequence ID" value="GIH20290.1"/>
    <property type="molecule type" value="Genomic_DNA"/>
</dbReference>